<accession>X0XLA2</accession>
<dbReference type="EMBL" id="BARS01056586">
    <property type="protein sequence ID" value="GAG43939.1"/>
    <property type="molecule type" value="Genomic_DNA"/>
</dbReference>
<name>X0XLA2_9ZZZZ</name>
<dbReference type="SUPFAM" id="SSF54826">
    <property type="entry name" value="Enolase N-terminal domain-like"/>
    <property type="match status" value="1"/>
</dbReference>
<gene>
    <name evidence="2" type="ORF">S01H1_83277</name>
</gene>
<reference evidence="2" key="1">
    <citation type="journal article" date="2014" name="Front. Microbiol.">
        <title>High frequency of phylogenetically diverse reductive dehalogenase-homologous genes in deep subseafloor sedimentary metagenomes.</title>
        <authorList>
            <person name="Kawai M."/>
            <person name="Futagami T."/>
            <person name="Toyoda A."/>
            <person name="Takaki Y."/>
            <person name="Nishi S."/>
            <person name="Hori S."/>
            <person name="Arai W."/>
            <person name="Tsubouchi T."/>
            <person name="Morono Y."/>
            <person name="Uchiyama I."/>
            <person name="Ito T."/>
            <person name="Fujiyama A."/>
            <person name="Inagaki F."/>
            <person name="Takami H."/>
        </authorList>
    </citation>
    <scope>NUCLEOTIDE SEQUENCE</scope>
    <source>
        <strain evidence="2">Expedition CK06-06</strain>
    </source>
</reference>
<dbReference type="InterPro" id="IPR020811">
    <property type="entry name" value="Enolase_N"/>
</dbReference>
<feature type="non-terminal residue" evidence="2">
    <location>
        <position position="43"/>
    </location>
</feature>
<evidence type="ECO:0000313" key="2">
    <source>
        <dbReference type="EMBL" id="GAG43939.1"/>
    </source>
</evidence>
<protein>
    <recommendedName>
        <fullName evidence="1">Enolase N-terminal domain-containing protein</fullName>
    </recommendedName>
</protein>
<proteinExistence type="predicted"/>
<sequence>MSTIVDIHGRQILDSRGNPTVEVEVTLADGSTGTAAVPSGAST</sequence>
<organism evidence="2">
    <name type="scientific">marine sediment metagenome</name>
    <dbReference type="NCBI Taxonomy" id="412755"/>
    <lineage>
        <taxon>unclassified sequences</taxon>
        <taxon>metagenomes</taxon>
        <taxon>ecological metagenomes</taxon>
    </lineage>
</organism>
<feature type="domain" description="Enolase N-terminal" evidence="1">
    <location>
        <begin position="4"/>
        <end position="43"/>
    </location>
</feature>
<evidence type="ECO:0000259" key="1">
    <source>
        <dbReference type="SMART" id="SM01193"/>
    </source>
</evidence>
<dbReference type="InterPro" id="IPR029017">
    <property type="entry name" value="Enolase-like_N"/>
</dbReference>
<dbReference type="AlphaFoldDB" id="X0XLA2"/>
<dbReference type="SMART" id="SM01193">
    <property type="entry name" value="Enolase_N"/>
    <property type="match status" value="1"/>
</dbReference>
<dbReference type="Pfam" id="PF03952">
    <property type="entry name" value="Enolase_N"/>
    <property type="match status" value="1"/>
</dbReference>
<comment type="caution">
    <text evidence="2">The sequence shown here is derived from an EMBL/GenBank/DDBJ whole genome shotgun (WGS) entry which is preliminary data.</text>
</comment>
<dbReference type="Gene3D" id="3.30.390.10">
    <property type="entry name" value="Enolase-like, N-terminal domain"/>
    <property type="match status" value="1"/>
</dbReference>